<proteinExistence type="predicted"/>
<evidence type="ECO:0000313" key="1">
    <source>
        <dbReference type="EMBL" id="GAN81850.1"/>
    </source>
</evidence>
<accession>A0A0D6PJC2</accession>
<organism evidence="1 2">
    <name type="scientific">Acidocella aminolytica 101 = DSM 11237</name>
    <dbReference type="NCBI Taxonomy" id="1120923"/>
    <lineage>
        <taxon>Bacteria</taxon>
        <taxon>Pseudomonadati</taxon>
        <taxon>Pseudomonadota</taxon>
        <taxon>Alphaproteobacteria</taxon>
        <taxon>Acetobacterales</taxon>
        <taxon>Acidocellaceae</taxon>
        <taxon>Acidocella</taxon>
    </lineage>
</organism>
<sequence>MIVGIHGLLTGRPLVRIVVVKAIPLLQADLTSCRNIQANGRVHLVSTLHEAKRLFDTIGYLHVDISSFDWGEHKKTHDTAQNSEYCGEA</sequence>
<dbReference type="AlphaFoldDB" id="A0A0D6PJC2"/>
<name>A0A0D6PJC2_9PROT</name>
<dbReference type="Proteomes" id="UP000032668">
    <property type="component" value="Unassembled WGS sequence"/>
</dbReference>
<comment type="caution">
    <text evidence="1">The sequence shown here is derived from an EMBL/GenBank/DDBJ whole genome shotgun (WGS) entry which is preliminary data.</text>
</comment>
<keyword evidence="2" id="KW-1185">Reference proteome</keyword>
<reference evidence="1 2" key="1">
    <citation type="submission" date="2012-11" db="EMBL/GenBank/DDBJ databases">
        <title>Whole genome sequence of Acidocella aminolytica 101 = DSM 11237.</title>
        <authorList>
            <person name="Azuma Y."/>
            <person name="Higashiura N."/>
            <person name="Hirakawa H."/>
            <person name="Matsushita K."/>
        </authorList>
    </citation>
    <scope>NUCLEOTIDE SEQUENCE [LARGE SCALE GENOMIC DNA]</scope>
    <source>
        <strain evidence="2">101 / DSM 11237</strain>
    </source>
</reference>
<protein>
    <submittedName>
        <fullName evidence="1">Uncharacterized protein</fullName>
    </submittedName>
</protein>
<dbReference type="EMBL" id="BANC01000121">
    <property type="protein sequence ID" value="GAN81850.1"/>
    <property type="molecule type" value="Genomic_DNA"/>
</dbReference>
<gene>
    <name evidence="1" type="ORF">Aam_123_016</name>
</gene>
<evidence type="ECO:0000313" key="2">
    <source>
        <dbReference type="Proteomes" id="UP000032668"/>
    </source>
</evidence>